<dbReference type="GO" id="GO:0002720">
    <property type="term" value="P:positive regulation of cytokine production involved in immune response"/>
    <property type="evidence" value="ECO:0007669"/>
    <property type="project" value="TreeGrafter"/>
</dbReference>
<dbReference type="GO" id="GO:0009897">
    <property type="term" value="C:external side of plasma membrane"/>
    <property type="evidence" value="ECO:0007669"/>
    <property type="project" value="TreeGrafter"/>
</dbReference>
<accession>A0A7J5ZTC1</accession>
<keyword evidence="1" id="KW-1133">Transmembrane helix</keyword>
<sequence>METHGESCRKAREHSTCLRGQYIDKTGTTLMDTVCKDCSEETYSNGSFMLCKPHTNCESLGQITVTQGTPSSDAVCTHKPSHQGLIIGILLPLILLIVILSVLLWKLKKALTCCRNHSY</sequence>
<dbReference type="Proteomes" id="UP000593565">
    <property type="component" value="Unassembled WGS sequence"/>
</dbReference>
<reference evidence="3 4" key="1">
    <citation type="submission" date="2020-02" db="EMBL/GenBank/DDBJ databases">
        <title>A chromosome-scale genome assembly of the black bullhead catfish (Ameiurus melas).</title>
        <authorList>
            <person name="Wen M."/>
            <person name="Zham M."/>
            <person name="Cabau C."/>
            <person name="Klopp C."/>
            <person name="Donnadieu C."/>
            <person name="Roques C."/>
            <person name="Bouchez O."/>
            <person name="Lampietro C."/>
            <person name="Jouanno E."/>
            <person name="Herpin A."/>
            <person name="Louis A."/>
            <person name="Berthelot C."/>
            <person name="Parey E."/>
            <person name="Roest-Crollius H."/>
            <person name="Braasch I."/>
            <person name="Postlethwait J."/>
            <person name="Robinson-Rechavi M."/>
            <person name="Echchiki A."/>
            <person name="Begum T."/>
            <person name="Montfort J."/>
            <person name="Schartl M."/>
            <person name="Bobe J."/>
            <person name="Guiguen Y."/>
        </authorList>
    </citation>
    <scope>NUCLEOTIDE SEQUENCE [LARGE SCALE GENOMIC DNA]</scope>
    <source>
        <strain evidence="3">M_S1</strain>
        <tissue evidence="3">Blood</tissue>
    </source>
</reference>
<dbReference type="PANTHER" id="PTHR46838">
    <property type="entry name" value="TUMOR NECROSIS FACTOR RECEPTOR SUPERFAMILY MEMBER 14"/>
    <property type="match status" value="1"/>
</dbReference>
<dbReference type="SUPFAM" id="SSF57586">
    <property type="entry name" value="TNF receptor-like"/>
    <property type="match status" value="1"/>
</dbReference>
<dbReference type="AlphaFoldDB" id="A0A7J5ZTC1"/>
<dbReference type="PANTHER" id="PTHR46838:SF1">
    <property type="entry name" value="TUMOR NECROSIS FACTOR RECEPTOR SUPERFAMILY MEMBER 14"/>
    <property type="match status" value="1"/>
</dbReference>
<dbReference type="GO" id="GO:0050830">
    <property type="term" value="P:defense response to Gram-positive bacterium"/>
    <property type="evidence" value="ECO:0007669"/>
    <property type="project" value="TreeGrafter"/>
</dbReference>
<keyword evidence="4" id="KW-1185">Reference proteome</keyword>
<organism evidence="3 4">
    <name type="scientific">Ameiurus melas</name>
    <name type="common">Black bullhead</name>
    <name type="synonym">Silurus melas</name>
    <dbReference type="NCBI Taxonomy" id="219545"/>
    <lineage>
        <taxon>Eukaryota</taxon>
        <taxon>Metazoa</taxon>
        <taxon>Chordata</taxon>
        <taxon>Craniata</taxon>
        <taxon>Vertebrata</taxon>
        <taxon>Euteleostomi</taxon>
        <taxon>Actinopterygii</taxon>
        <taxon>Neopterygii</taxon>
        <taxon>Teleostei</taxon>
        <taxon>Ostariophysi</taxon>
        <taxon>Siluriformes</taxon>
        <taxon>Ictaluridae</taxon>
        <taxon>Ameiurus</taxon>
    </lineage>
</organism>
<keyword evidence="1" id="KW-0472">Membrane</keyword>
<dbReference type="EMBL" id="JAAGNN010000025">
    <property type="protein sequence ID" value="KAF4072478.1"/>
    <property type="molecule type" value="Genomic_DNA"/>
</dbReference>
<feature type="domain" description="TNFR-Cys" evidence="2">
    <location>
        <begin position="38"/>
        <end position="76"/>
    </location>
</feature>
<dbReference type="InterPro" id="IPR001368">
    <property type="entry name" value="TNFR/NGFR_Cys_rich_reg"/>
</dbReference>
<dbReference type="GO" id="GO:0050829">
    <property type="term" value="P:defense response to Gram-negative bacterium"/>
    <property type="evidence" value="ECO:0007669"/>
    <property type="project" value="TreeGrafter"/>
</dbReference>
<dbReference type="Gene3D" id="2.10.50.10">
    <property type="entry name" value="Tumor Necrosis Factor Receptor, subunit A, domain 2"/>
    <property type="match status" value="1"/>
</dbReference>
<evidence type="ECO:0000256" key="1">
    <source>
        <dbReference type="SAM" id="Phobius"/>
    </source>
</evidence>
<name>A0A7J5ZTC1_AMEME</name>
<evidence type="ECO:0000259" key="2">
    <source>
        <dbReference type="SMART" id="SM00208"/>
    </source>
</evidence>
<dbReference type="GO" id="GO:0046642">
    <property type="term" value="P:negative regulation of alpha-beta T cell proliferation"/>
    <property type="evidence" value="ECO:0007669"/>
    <property type="project" value="TreeGrafter"/>
</dbReference>
<comment type="caution">
    <text evidence="3">The sequence shown here is derived from an EMBL/GenBank/DDBJ whole genome shotgun (WGS) entry which is preliminary data.</text>
</comment>
<evidence type="ECO:0000313" key="3">
    <source>
        <dbReference type="EMBL" id="KAF4072478.1"/>
    </source>
</evidence>
<gene>
    <name evidence="3" type="ORF">AMELA_G00263450</name>
</gene>
<feature type="transmembrane region" description="Helical" evidence="1">
    <location>
        <begin position="85"/>
        <end position="105"/>
    </location>
</feature>
<dbReference type="SMART" id="SM00208">
    <property type="entry name" value="TNFR"/>
    <property type="match status" value="1"/>
</dbReference>
<dbReference type="GO" id="GO:2000406">
    <property type="term" value="P:positive regulation of T cell migration"/>
    <property type="evidence" value="ECO:0007669"/>
    <property type="project" value="TreeGrafter"/>
</dbReference>
<evidence type="ECO:0000313" key="4">
    <source>
        <dbReference type="Proteomes" id="UP000593565"/>
    </source>
</evidence>
<dbReference type="Pfam" id="PF00020">
    <property type="entry name" value="TNFR_c6"/>
    <property type="match status" value="1"/>
</dbReference>
<keyword evidence="1" id="KW-0812">Transmembrane</keyword>
<protein>
    <recommendedName>
        <fullName evidence="2">TNFR-Cys domain-containing protein</fullName>
    </recommendedName>
</protein>
<proteinExistence type="predicted"/>